<organism evidence="3 4">
    <name type="scientific">Nocardioides pocheonensis</name>
    <dbReference type="NCBI Taxonomy" id="661485"/>
    <lineage>
        <taxon>Bacteria</taxon>
        <taxon>Bacillati</taxon>
        <taxon>Actinomycetota</taxon>
        <taxon>Actinomycetes</taxon>
        <taxon>Propionibacteriales</taxon>
        <taxon>Nocardioidaceae</taxon>
        <taxon>Nocardioides</taxon>
    </lineage>
</organism>
<dbReference type="AlphaFoldDB" id="A0A3N0GQV1"/>
<comment type="caution">
    <text evidence="3">The sequence shown here is derived from an EMBL/GenBank/DDBJ whole genome shotgun (WGS) entry which is preliminary data.</text>
</comment>
<keyword evidence="4" id="KW-1185">Reference proteome</keyword>
<gene>
    <name evidence="3" type="ORF">EFL26_09870</name>
</gene>
<name>A0A3N0GQV1_9ACTN</name>
<sequence length="321" mass="35481">MPWNKRTLALPASPPSVRLARDWVTGVLTEIGRGDLAESARLAVSELVTNAILHAEPPMTVHVRGTQEHPRVEVTDQSLAPPRRMETHHLVDLGDDSSWMTMGRGLDLVAAYSERWGADISPNGNGKVVWFEPSNGIKENPVEGEVFDVDGAIARLGLRPVDPADMLEIRLLGMPVELFAHLRRHFNELGRELRLLALSDAQRYPLAVDFSETFLQVEYERRQVAGIEHLDAAIKDGGETVDLTYVTPPTAPATMQRLDELLHRVYAELSGTVLLSIQPPDDLIALADWYLGEFARQGAGEAPVAWTGAVRLVLSNRREVS</sequence>
<evidence type="ECO:0000313" key="4">
    <source>
        <dbReference type="Proteomes" id="UP000279994"/>
    </source>
</evidence>
<keyword evidence="3" id="KW-0547">Nucleotide-binding</keyword>
<protein>
    <submittedName>
        <fullName evidence="3">ATP-binding protein</fullName>
    </submittedName>
</protein>
<keyword evidence="1" id="KW-0418">Kinase</keyword>
<evidence type="ECO:0000259" key="2">
    <source>
        <dbReference type="Pfam" id="PF13581"/>
    </source>
</evidence>
<dbReference type="SUPFAM" id="SSF55874">
    <property type="entry name" value="ATPase domain of HSP90 chaperone/DNA topoisomerase II/histidine kinase"/>
    <property type="match status" value="1"/>
</dbReference>
<reference evidence="3 4" key="1">
    <citation type="submission" date="2018-11" db="EMBL/GenBank/DDBJ databases">
        <authorList>
            <person name="Li F."/>
        </authorList>
    </citation>
    <scope>NUCLEOTIDE SEQUENCE [LARGE SCALE GENOMIC DNA]</scope>
    <source>
        <strain evidence="3 4">Gsoil 818</strain>
    </source>
</reference>
<dbReference type="Gene3D" id="3.30.565.10">
    <property type="entry name" value="Histidine kinase-like ATPase, C-terminal domain"/>
    <property type="match status" value="1"/>
</dbReference>
<dbReference type="CDD" id="cd16936">
    <property type="entry name" value="HATPase_RsbW-like"/>
    <property type="match status" value="1"/>
</dbReference>
<dbReference type="OrthoDB" id="5244329at2"/>
<keyword evidence="1" id="KW-0808">Transferase</keyword>
<dbReference type="Pfam" id="PF13581">
    <property type="entry name" value="HATPase_c_2"/>
    <property type="match status" value="1"/>
</dbReference>
<dbReference type="GO" id="GO:0005524">
    <property type="term" value="F:ATP binding"/>
    <property type="evidence" value="ECO:0007669"/>
    <property type="project" value="UniProtKB-KW"/>
</dbReference>
<feature type="domain" description="Histidine kinase/HSP90-like ATPase" evidence="2">
    <location>
        <begin position="10"/>
        <end position="130"/>
    </location>
</feature>
<dbReference type="PANTHER" id="PTHR35526:SF3">
    <property type="entry name" value="ANTI-SIGMA-F FACTOR RSBW"/>
    <property type="match status" value="1"/>
</dbReference>
<proteinExistence type="predicted"/>
<evidence type="ECO:0000313" key="3">
    <source>
        <dbReference type="EMBL" id="RNM14769.1"/>
    </source>
</evidence>
<dbReference type="EMBL" id="RJSF01000037">
    <property type="protein sequence ID" value="RNM14769.1"/>
    <property type="molecule type" value="Genomic_DNA"/>
</dbReference>
<evidence type="ECO:0000256" key="1">
    <source>
        <dbReference type="ARBA" id="ARBA00022527"/>
    </source>
</evidence>
<accession>A0A3N0GQV1</accession>
<dbReference type="PANTHER" id="PTHR35526">
    <property type="entry name" value="ANTI-SIGMA-F FACTOR RSBW-RELATED"/>
    <property type="match status" value="1"/>
</dbReference>
<dbReference type="RefSeq" id="WP_123222732.1">
    <property type="nucleotide sequence ID" value="NZ_RJSF01000037.1"/>
</dbReference>
<dbReference type="InterPro" id="IPR036890">
    <property type="entry name" value="HATPase_C_sf"/>
</dbReference>
<keyword evidence="1" id="KW-0723">Serine/threonine-protein kinase</keyword>
<dbReference type="GO" id="GO:0004674">
    <property type="term" value="F:protein serine/threonine kinase activity"/>
    <property type="evidence" value="ECO:0007669"/>
    <property type="project" value="UniProtKB-KW"/>
</dbReference>
<dbReference type="InterPro" id="IPR003594">
    <property type="entry name" value="HATPase_dom"/>
</dbReference>
<keyword evidence="3" id="KW-0067">ATP-binding</keyword>
<dbReference type="InterPro" id="IPR050267">
    <property type="entry name" value="Anti-sigma-factor_SerPK"/>
</dbReference>
<dbReference type="Proteomes" id="UP000279994">
    <property type="component" value="Unassembled WGS sequence"/>
</dbReference>